<dbReference type="PROSITE" id="PS51318">
    <property type="entry name" value="TAT"/>
    <property type="match status" value="1"/>
</dbReference>
<evidence type="ECO:0000256" key="8">
    <source>
        <dbReference type="ARBA" id="ARBA00048109"/>
    </source>
</evidence>
<comment type="similarity">
    <text evidence="2">Belongs to the mycobacterial A85 antigen family.</text>
</comment>
<evidence type="ECO:0000313" key="10">
    <source>
        <dbReference type="Proteomes" id="UP000282454"/>
    </source>
</evidence>
<dbReference type="GO" id="GO:0004144">
    <property type="term" value="F:diacylglycerol O-acyltransferase activity"/>
    <property type="evidence" value="ECO:0007669"/>
    <property type="project" value="UniProtKB-EC"/>
</dbReference>
<protein>
    <recommendedName>
        <fullName evidence="7">Acyl-CoA:diacylglycerol acyltransferase</fullName>
        <ecNumber evidence="3">2.3.1.122</ecNumber>
        <ecNumber evidence="4">2.3.1.20</ecNumber>
    </recommendedName>
</protein>
<dbReference type="Pfam" id="PF00756">
    <property type="entry name" value="Esterase"/>
    <property type="match status" value="1"/>
</dbReference>
<dbReference type="AlphaFoldDB" id="A0A421B0G6"/>
<dbReference type="Proteomes" id="UP000282454">
    <property type="component" value="Unassembled WGS sequence"/>
</dbReference>
<reference evidence="9 10" key="1">
    <citation type="submission" date="2018-10" db="EMBL/GenBank/DDBJ databases">
        <title>Genomic Encyclopedia of Archaeal and Bacterial Type Strains, Phase II (KMG-II): from individual species to whole genera.</title>
        <authorList>
            <person name="Goeker M."/>
        </authorList>
    </citation>
    <scope>NUCLEOTIDE SEQUENCE [LARGE SCALE GENOMIC DNA]</scope>
    <source>
        <strain evidence="9 10">DSM 45657</strain>
    </source>
</reference>
<dbReference type="SUPFAM" id="SSF53474">
    <property type="entry name" value="alpha/beta-Hydrolases"/>
    <property type="match status" value="1"/>
</dbReference>
<sequence>MNTARTVRLSRRSVLVAGVGLGAGLVAGCQQQASPSAPPNPVIGSKTPTSEIAPVVTGRNLSAGRYREVDIVIIRPEGIPPEPIPVCIALHGGWGAAKVFLDYGVPQVLTQIVRDGAPPFAVVAVEGGNWVGNKDDDPHRMLNEDLPGWLDYHDLATTPFSVVGFGEGGSAALNQGRSPGFQAVAAISPTLYSTWDSAQRAKMFNDQAQWERLEPLRHTMELGKTPIGLWCGTEDAERLELTRQLAQKVKAVKTAFDPGGHDDAYFRRAIPEALKFVAGYL</sequence>
<dbReference type="InterPro" id="IPR000801">
    <property type="entry name" value="Esterase-like"/>
</dbReference>
<dbReference type="InterPro" id="IPR029058">
    <property type="entry name" value="AB_hydrolase_fold"/>
</dbReference>
<evidence type="ECO:0000256" key="5">
    <source>
        <dbReference type="ARBA" id="ARBA00022679"/>
    </source>
</evidence>
<comment type="caution">
    <text evidence="9">The sequence shown here is derived from an EMBL/GenBank/DDBJ whole genome shotgun (WGS) entry which is preliminary data.</text>
</comment>
<gene>
    <name evidence="9" type="ORF">CLV68_5064</name>
</gene>
<evidence type="ECO:0000313" key="9">
    <source>
        <dbReference type="EMBL" id="RLK55575.1"/>
    </source>
</evidence>
<dbReference type="Gene3D" id="3.40.50.1820">
    <property type="entry name" value="alpha/beta hydrolase"/>
    <property type="match status" value="1"/>
</dbReference>
<dbReference type="PANTHER" id="PTHR48098">
    <property type="entry name" value="ENTEROCHELIN ESTERASE-RELATED"/>
    <property type="match status" value="1"/>
</dbReference>
<comment type="catalytic activity">
    <reaction evidence="1">
        <text>2 alpha,alpha'-trehalose 6-mycolate = alpha,alpha'-trehalose 6,6'-bismycolate + alpha,alpha-trehalose</text>
        <dbReference type="Rhea" id="RHEA:23472"/>
        <dbReference type="ChEBI" id="CHEBI:16551"/>
        <dbReference type="ChEBI" id="CHEBI:18195"/>
        <dbReference type="ChEBI" id="CHEBI:18234"/>
        <dbReference type="EC" id="2.3.1.122"/>
    </reaction>
</comment>
<evidence type="ECO:0000256" key="2">
    <source>
        <dbReference type="ARBA" id="ARBA00005874"/>
    </source>
</evidence>
<dbReference type="InterPro" id="IPR050583">
    <property type="entry name" value="Mycobacterial_A85_antigen"/>
</dbReference>
<keyword evidence="10" id="KW-1185">Reference proteome</keyword>
<dbReference type="EMBL" id="RCDD01000004">
    <property type="protein sequence ID" value="RLK55575.1"/>
    <property type="molecule type" value="Genomic_DNA"/>
</dbReference>
<dbReference type="InterPro" id="IPR006311">
    <property type="entry name" value="TAT_signal"/>
</dbReference>
<proteinExistence type="inferred from homology"/>
<evidence type="ECO:0000256" key="1">
    <source>
        <dbReference type="ARBA" id="ARBA00000697"/>
    </source>
</evidence>
<dbReference type="PROSITE" id="PS51257">
    <property type="entry name" value="PROKAR_LIPOPROTEIN"/>
    <property type="match status" value="1"/>
</dbReference>
<dbReference type="PANTHER" id="PTHR48098:SF1">
    <property type="entry name" value="DIACYLGLYCEROL ACYLTRANSFERASE_MYCOLYLTRANSFERASE AG85A"/>
    <property type="match status" value="1"/>
</dbReference>
<dbReference type="GO" id="GO:0050348">
    <property type="term" value="F:trehalose O-mycolyltransferase activity"/>
    <property type="evidence" value="ECO:0007669"/>
    <property type="project" value="UniProtKB-EC"/>
</dbReference>
<evidence type="ECO:0000256" key="4">
    <source>
        <dbReference type="ARBA" id="ARBA00013244"/>
    </source>
</evidence>
<organism evidence="9 10">
    <name type="scientific">Actinokineospora cianjurensis</name>
    <dbReference type="NCBI Taxonomy" id="585224"/>
    <lineage>
        <taxon>Bacteria</taxon>
        <taxon>Bacillati</taxon>
        <taxon>Actinomycetota</taxon>
        <taxon>Actinomycetes</taxon>
        <taxon>Pseudonocardiales</taxon>
        <taxon>Pseudonocardiaceae</taxon>
        <taxon>Actinokineospora</taxon>
    </lineage>
</organism>
<comment type="catalytic activity">
    <reaction evidence="8">
        <text>an acyl-CoA + a 1,2-diacyl-sn-glycerol = a triacyl-sn-glycerol + CoA</text>
        <dbReference type="Rhea" id="RHEA:10868"/>
        <dbReference type="ChEBI" id="CHEBI:17815"/>
        <dbReference type="ChEBI" id="CHEBI:57287"/>
        <dbReference type="ChEBI" id="CHEBI:58342"/>
        <dbReference type="ChEBI" id="CHEBI:64615"/>
        <dbReference type="EC" id="2.3.1.20"/>
    </reaction>
</comment>
<name>A0A421B0G6_9PSEU</name>
<dbReference type="EC" id="2.3.1.122" evidence="3"/>
<evidence type="ECO:0000256" key="3">
    <source>
        <dbReference type="ARBA" id="ARBA00012820"/>
    </source>
</evidence>
<evidence type="ECO:0000256" key="6">
    <source>
        <dbReference type="ARBA" id="ARBA00023315"/>
    </source>
</evidence>
<keyword evidence="6" id="KW-0012">Acyltransferase</keyword>
<dbReference type="EC" id="2.3.1.20" evidence="4"/>
<evidence type="ECO:0000256" key="7">
    <source>
        <dbReference type="ARBA" id="ARBA00032572"/>
    </source>
</evidence>
<keyword evidence="5" id="KW-0808">Transferase</keyword>
<dbReference type="RefSeq" id="WP_170224558.1">
    <property type="nucleotide sequence ID" value="NZ_RCDD01000004.1"/>
</dbReference>
<accession>A0A421B0G6</accession>